<sequence>MGRETNRGKGSIIYDVHSGTAVSISSVVSKANETKALSSDCPASATAVTNKVVASEAVTNEAIEGGAYEEGRTFVGGWPVSSGGSS</sequence>
<organism evidence="1 2">
    <name type="scientific">Eumeta variegata</name>
    <name type="common">Bagworm moth</name>
    <name type="synonym">Eumeta japonica</name>
    <dbReference type="NCBI Taxonomy" id="151549"/>
    <lineage>
        <taxon>Eukaryota</taxon>
        <taxon>Metazoa</taxon>
        <taxon>Ecdysozoa</taxon>
        <taxon>Arthropoda</taxon>
        <taxon>Hexapoda</taxon>
        <taxon>Insecta</taxon>
        <taxon>Pterygota</taxon>
        <taxon>Neoptera</taxon>
        <taxon>Endopterygota</taxon>
        <taxon>Lepidoptera</taxon>
        <taxon>Glossata</taxon>
        <taxon>Ditrysia</taxon>
        <taxon>Tineoidea</taxon>
        <taxon>Psychidae</taxon>
        <taxon>Oiketicinae</taxon>
        <taxon>Eumeta</taxon>
    </lineage>
</organism>
<evidence type="ECO:0000313" key="1">
    <source>
        <dbReference type="EMBL" id="GBP60706.1"/>
    </source>
</evidence>
<reference evidence="1 2" key="1">
    <citation type="journal article" date="2019" name="Commun. Biol.">
        <title>The bagworm genome reveals a unique fibroin gene that provides high tensile strength.</title>
        <authorList>
            <person name="Kono N."/>
            <person name="Nakamura H."/>
            <person name="Ohtoshi R."/>
            <person name="Tomita M."/>
            <person name="Numata K."/>
            <person name="Arakawa K."/>
        </authorList>
    </citation>
    <scope>NUCLEOTIDE SEQUENCE [LARGE SCALE GENOMIC DNA]</scope>
</reference>
<proteinExistence type="predicted"/>
<evidence type="ECO:0000313" key="2">
    <source>
        <dbReference type="Proteomes" id="UP000299102"/>
    </source>
</evidence>
<accession>A0A4C1XAA2</accession>
<dbReference type="EMBL" id="BGZK01000794">
    <property type="protein sequence ID" value="GBP60706.1"/>
    <property type="molecule type" value="Genomic_DNA"/>
</dbReference>
<protein>
    <submittedName>
        <fullName evidence="1">Uncharacterized protein</fullName>
    </submittedName>
</protein>
<name>A0A4C1XAA2_EUMVA</name>
<gene>
    <name evidence="1" type="ORF">EVAR_47444_1</name>
</gene>
<dbReference type="Proteomes" id="UP000299102">
    <property type="component" value="Unassembled WGS sequence"/>
</dbReference>
<dbReference type="AlphaFoldDB" id="A0A4C1XAA2"/>
<comment type="caution">
    <text evidence="1">The sequence shown here is derived from an EMBL/GenBank/DDBJ whole genome shotgun (WGS) entry which is preliminary data.</text>
</comment>
<keyword evidence="2" id="KW-1185">Reference proteome</keyword>